<keyword evidence="8" id="KW-0378">Hydrolase</keyword>
<comment type="similarity">
    <text evidence="3">Belongs to the metallophosphoesterase superfamily. CPPED1 family.</text>
</comment>
<comment type="catalytic activity">
    <reaction evidence="10">
        <text>O-phospho-L-seryl-[protein] + H2O = L-seryl-[protein] + phosphate</text>
        <dbReference type="Rhea" id="RHEA:20629"/>
        <dbReference type="Rhea" id="RHEA-COMP:9863"/>
        <dbReference type="Rhea" id="RHEA-COMP:11604"/>
        <dbReference type="ChEBI" id="CHEBI:15377"/>
        <dbReference type="ChEBI" id="CHEBI:29999"/>
        <dbReference type="ChEBI" id="CHEBI:43474"/>
        <dbReference type="ChEBI" id="CHEBI:83421"/>
        <dbReference type="EC" id="3.1.3.16"/>
    </reaction>
</comment>
<evidence type="ECO:0000256" key="5">
    <source>
        <dbReference type="ARBA" id="ARBA00013356"/>
    </source>
</evidence>
<dbReference type="Proteomes" id="UP000499080">
    <property type="component" value="Unassembled WGS sequence"/>
</dbReference>
<evidence type="ECO:0000259" key="12">
    <source>
        <dbReference type="Pfam" id="PF00149"/>
    </source>
</evidence>
<dbReference type="CDD" id="cd07395">
    <property type="entry name" value="MPP_CSTP1"/>
    <property type="match status" value="1"/>
</dbReference>
<comment type="cofactor">
    <cofactor evidence="1">
        <name>a divalent metal cation</name>
        <dbReference type="ChEBI" id="CHEBI:60240"/>
    </cofactor>
</comment>
<evidence type="ECO:0000313" key="13">
    <source>
        <dbReference type="EMBL" id="GBL92413.1"/>
    </source>
</evidence>
<dbReference type="GO" id="GO:0046872">
    <property type="term" value="F:metal ion binding"/>
    <property type="evidence" value="ECO:0007669"/>
    <property type="project" value="UniProtKB-KW"/>
</dbReference>
<dbReference type="GO" id="GO:0004722">
    <property type="term" value="F:protein serine/threonine phosphatase activity"/>
    <property type="evidence" value="ECO:0007669"/>
    <property type="project" value="UniProtKB-EC"/>
</dbReference>
<evidence type="ECO:0000256" key="2">
    <source>
        <dbReference type="ARBA" id="ARBA00004496"/>
    </source>
</evidence>
<comment type="subcellular location">
    <subcellularLocation>
        <location evidence="2">Cytoplasm</location>
    </subcellularLocation>
</comment>
<dbReference type="PANTHER" id="PTHR43143:SF1">
    <property type="entry name" value="SERINE_THREONINE-PROTEIN PHOSPHATASE CPPED1"/>
    <property type="match status" value="1"/>
</dbReference>
<dbReference type="Pfam" id="PF00149">
    <property type="entry name" value="Metallophos"/>
    <property type="match status" value="1"/>
</dbReference>
<evidence type="ECO:0000256" key="11">
    <source>
        <dbReference type="ARBA" id="ARBA00048336"/>
    </source>
</evidence>
<sequence>MTSVGLIKKAQNRTYPGFEKENGSEWQGPFYFIQGADTQFGMIATFDRNASKTGWDEEIELTKKAIHLINTMYPKPKFFIVCGDLVHAFPGMKDREAQEKDFIKVFKELREDIPLVCVCGNHDVGDTPTSLSIQGYQDKFGDEYFSFYCDGVMFIVLNSQYFQDASLVKDLAEEQEKWLEEKLIEAKSGKYKHVIIFQHIPWFLKQHDEGEDYFNIFPELRLKMLAKFYDANIRAIFCGHYHRNAGGFYKDLEVIVTSAVGCQMGDDKSGFRIVKVGEEKIEHEYLAFADAPHNIILK</sequence>
<evidence type="ECO:0000256" key="3">
    <source>
        <dbReference type="ARBA" id="ARBA00010567"/>
    </source>
</evidence>
<dbReference type="EC" id="3.1.3.16" evidence="4"/>
<dbReference type="InterPro" id="IPR041867">
    <property type="entry name" value="MPP_CSTP1"/>
</dbReference>
<comment type="catalytic activity">
    <reaction evidence="11">
        <text>O-phospho-L-threonyl-[protein] + H2O = L-threonyl-[protein] + phosphate</text>
        <dbReference type="Rhea" id="RHEA:47004"/>
        <dbReference type="Rhea" id="RHEA-COMP:11060"/>
        <dbReference type="Rhea" id="RHEA-COMP:11605"/>
        <dbReference type="ChEBI" id="CHEBI:15377"/>
        <dbReference type="ChEBI" id="CHEBI:30013"/>
        <dbReference type="ChEBI" id="CHEBI:43474"/>
        <dbReference type="ChEBI" id="CHEBI:61977"/>
        <dbReference type="EC" id="3.1.3.16"/>
    </reaction>
</comment>
<evidence type="ECO:0000256" key="6">
    <source>
        <dbReference type="ARBA" id="ARBA00022490"/>
    </source>
</evidence>
<dbReference type="OrthoDB" id="45007at2759"/>
<proteinExistence type="inferred from homology"/>
<evidence type="ECO:0000256" key="4">
    <source>
        <dbReference type="ARBA" id="ARBA00013081"/>
    </source>
</evidence>
<evidence type="ECO:0000256" key="10">
    <source>
        <dbReference type="ARBA" id="ARBA00047761"/>
    </source>
</evidence>
<evidence type="ECO:0000313" key="14">
    <source>
        <dbReference type="Proteomes" id="UP000499080"/>
    </source>
</evidence>
<organism evidence="13 14">
    <name type="scientific">Araneus ventricosus</name>
    <name type="common">Orbweaver spider</name>
    <name type="synonym">Epeira ventricosa</name>
    <dbReference type="NCBI Taxonomy" id="182803"/>
    <lineage>
        <taxon>Eukaryota</taxon>
        <taxon>Metazoa</taxon>
        <taxon>Ecdysozoa</taxon>
        <taxon>Arthropoda</taxon>
        <taxon>Chelicerata</taxon>
        <taxon>Arachnida</taxon>
        <taxon>Araneae</taxon>
        <taxon>Araneomorphae</taxon>
        <taxon>Entelegynae</taxon>
        <taxon>Araneoidea</taxon>
        <taxon>Araneidae</taxon>
        <taxon>Araneus</taxon>
    </lineage>
</organism>
<evidence type="ECO:0000256" key="8">
    <source>
        <dbReference type="ARBA" id="ARBA00022801"/>
    </source>
</evidence>
<dbReference type="InterPro" id="IPR051918">
    <property type="entry name" value="STPP_CPPED1"/>
</dbReference>
<keyword evidence="14" id="KW-1185">Reference proteome</keyword>
<dbReference type="GO" id="GO:0005737">
    <property type="term" value="C:cytoplasm"/>
    <property type="evidence" value="ECO:0007669"/>
    <property type="project" value="UniProtKB-SubCell"/>
</dbReference>
<dbReference type="Gene3D" id="3.60.21.10">
    <property type="match status" value="1"/>
</dbReference>
<dbReference type="AlphaFoldDB" id="A0A4Y2BKD5"/>
<dbReference type="PANTHER" id="PTHR43143">
    <property type="entry name" value="METALLOPHOSPHOESTERASE, CALCINEURIN SUPERFAMILY"/>
    <property type="match status" value="1"/>
</dbReference>
<gene>
    <name evidence="13" type="primary">cpped1_1</name>
    <name evidence="13" type="ORF">AVEN_174704_1</name>
</gene>
<keyword evidence="6" id="KW-0963">Cytoplasm</keyword>
<dbReference type="SUPFAM" id="SSF56300">
    <property type="entry name" value="Metallo-dependent phosphatases"/>
    <property type="match status" value="1"/>
</dbReference>
<dbReference type="EMBL" id="BGPR01000086">
    <property type="protein sequence ID" value="GBL92413.1"/>
    <property type="molecule type" value="Genomic_DNA"/>
</dbReference>
<evidence type="ECO:0000256" key="1">
    <source>
        <dbReference type="ARBA" id="ARBA00001968"/>
    </source>
</evidence>
<feature type="domain" description="Calcineurin-like phosphoesterase" evidence="12">
    <location>
        <begin position="74"/>
        <end position="243"/>
    </location>
</feature>
<comment type="caution">
    <text evidence="13">The sequence shown here is derived from an EMBL/GenBank/DDBJ whole genome shotgun (WGS) entry which is preliminary data.</text>
</comment>
<dbReference type="InterPro" id="IPR029052">
    <property type="entry name" value="Metallo-depent_PP-like"/>
</dbReference>
<dbReference type="InterPro" id="IPR004843">
    <property type="entry name" value="Calcineurin-like_PHP"/>
</dbReference>
<evidence type="ECO:0000256" key="7">
    <source>
        <dbReference type="ARBA" id="ARBA00022723"/>
    </source>
</evidence>
<evidence type="ECO:0000256" key="9">
    <source>
        <dbReference type="ARBA" id="ARBA00032900"/>
    </source>
</evidence>
<name>A0A4Y2BKD5_ARAVE</name>
<keyword evidence="7" id="KW-0479">Metal-binding</keyword>
<protein>
    <recommendedName>
        <fullName evidence="5">Serine/threonine-protein phosphatase CPPED1</fullName>
        <ecNumber evidence="4">3.1.3.16</ecNumber>
    </recommendedName>
    <alternativeName>
        <fullName evidence="9">Calcineurin-like phosphoesterase domain-containing protein 1</fullName>
    </alternativeName>
</protein>
<reference evidence="13 14" key="1">
    <citation type="journal article" date="2019" name="Sci. Rep.">
        <title>Orb-weaving spider Araneus ventricosus genome elucidates the spidroin gene catalogue.</title>
        <authorList>
            <person name="Kono N."/>
            <person name="Nakamura H."/>
            <person name="Ohtoshi R."/>
            <person name="Moran D.A.P."/>
            <person name="Shinohara A."/>
            <person name="Yoshida Y."/>
            <person name="Fujiwara M."/>
            <person name="Mori M."/>
            <person name="Tomita M."/>
            <person name="Arakawa K."/>
        </authorList>
    </citation>
    <scope>NUCLEOTIDE SEQUENCE [LARGE SCALE GENOMIC DNA]</scope>
</reference>
<accession>A0A4Y2BKD5</accession>